<dbReference type="Gene3D" id="1.25.40.10">
    <property type="entry name" value="Tetratricopeptide repeat domain"/>
    <property type="match status" value="2"/>
</dbReference>
<dbReference type="SMART" id="SM00028">
    <property type="entry name" value="TPR"/>
    <property type="match status" value="3"/>
</dbReference>
<dbReference type="EMBL" id="VLKF01000001">
    <property type="protein sequence ID" value="TWH73583.1"/>
    <property type="molecule type" value="Genomic_DNA"/>
</dbReference>
<feature type="domain" description="CHAT" evidence="1">
    <location>
        <begin position="621"/>
        <end position="868"/>
    </location>
</feature>
<gene>
    <name evidence="2" type="ORF">JD78_02107</name>
</gene>
<dbReference type="PANTHER" id="PTHR10098">
    <property type="entry name" value="RAPSYN-RELATED"/>
    <property type="match status" value="1"/>
</dbReference>
<dbReference type="Pfam" id="PF12770">
    <property type="entry name" value="CHAT"/>
    <property type="match status" value="1"/>
</dbReference>
<dbReference type="SUPFAM" id="SSF48452">
    <property type="entry name" value="TPR-like"/>
    <property type="match status" value="2"/>
</dbReference>
<keyword evidence="3" id="KW-1185">Reference proteome</keyword>
<protein>
    <submittedName>
        <fullName evidence="2">CHAT domain-containing protein</fullName>
    </submittedName>
</protein>
<dbReference type="InterPro" id="IPR019734">
    <property type="entry name" value="TPR_rpt"/>
</dbReference>
<dbReference type="AlphaFoldDB" id="A0A562IS88"/>
<evidence type="ECO:0000259" key="1">
    <source>
        <dbReference type="Pfam" id="PF12770"/>
    </source>
</evidence>
<name>A0A562IS88_9ACTN</name>
<dbReference type="InterPro" id="IPR011990">
    <property type="entry name" value="TPR-like_helical_dom_sf"/>
</dbReference>
<reference evidence="2 3" key="1">
    <citation type="submission" date="2019-07" db="EMBL/GenBank/DDBJ databases">
        <title>R&amp;d 2014.</title>
        <authorList>
            <person name="Klenk H.-P."/>
        </authorList>
    </citation>
    <scope>NUCLEOTIDE SEQUENCE [LARGE SCALE GENOMIC DNA]</scope>
    <source>
        <strain evidence="2 3">DSM 45764</strain>
    </source>
</reference>
<comment type="caution">
    <text evidence="2">The sequence shown here is derived from an EMBL/GenBank/DDBJ whole genome shotgun (WGS) entry which is preliminary data.</text>
</comment>
<dbReference type="InterPro" id="IPR024983">
    <property type="entry name" value="CHAT_dom"/>
</dbReference>
<evidence type="ECO:0000313" key="2">
    <source>
        <dbReference type="EMBL" id="TWH73583.1"/>
    </source>
</evidence>
<proteinExistence type="predicted"/>
<evidence type="ECO:0000313" key="3">
    <source>
        <dbReference type="Proteomes" id="UP000321490"/>
    </source>
</evidence>
<dbReference type="PANTHER" id="PTHR10098:SF108">
    <property type="entry name" value="TETRATRICOPEPTIDE REPEAT PROTEIN 28"/>
    <property type="match status" value="1"/>
</dbReference>
<dbReference type="Proteomes" id="UP000321490">
    <property type="component" value="Unassembled WGS sequence"/>
</dbReference>
<organism evidence="2 3">
    <name type="scientific">Modestobacter roseus</name>
    <dbReference type="NCBI Taxonomy" id="1181884"/>
    <lineage>
        <taxon>Bacteria</taxon>
        <taxon>Bacillati</taxon>
        <taxon>Actinomycetota</taxon>
        <taxon>Actinomycetes</taxon>
        <taxon>Geodermatophilales</taxon>
        <taxon>Geodermatophilaceae</taxon>
        <taxon>Modestobacter</taxon>
    </lineage>
</organism>
<accession>A0A562IS88</accession>
<sequence>MSVAGDLADEALRGYLTDPVAAKSAAERGLVLAQTQCDWAVASVCERVLGLVAGHMADSDSAARHLRHAVRHGARSGAEGVTARARCQLAYVHARCGRRQAAVQELNRVPVLSPGDPNVGPVLRERAMVLETLGQWSDALEAYDQALPLVRHDGDLRSLAMLVGNRGVVHLLLGRAREAERDFIEADRLLGSSASDMHRAITAHNLGYVAALRGQVPLALTRYDEAEAGYVRHREVPGELWRDRCELLLAAGLTAEARRAAQRAVDAATARREPAELAEARLRLAQAALADGDPATAQTLADQAARALTRQRRTGWAALAHWTVVLACAAQDPDSVTEAGYRRAADRLERAGWPEAALQARLRAGQRATTRARAQQHLEPVSRARRSGTVWHRQLGWHAEALLRRGRGDRAGALRAVARGLDLADDHRATLGATDLRAAASAHVAELASTGLRLALDGGRPELVWRWAERTRAAALLHPPVHPPDDEDTEQALAELRTVVRERQDTATEGRAAPELARRQARLEERIRQAVRHTSGDGRGVRPDLDAGRLHTALDDRALVEFAECDGRLVAVVAVGGRFRLHRLGETAAVTRELHHLFHALRRMAAPGVDPAPGLRRRLEAAAARLDAQLLAPLSAELGDRDLVVVPTEQLHALPWGVLPTCAGRAFSVSPSATLWQRARSVPAGNGAVVLAAGPGLAHAEPEVKALADLRPGARVLAGDDARVADVLTAASGARLVHLAAHGRFRGDNPQFSAVDLADGPLTGYDLERLQHPPEVAVLSACETGAAAVLAGGELLGLAATLLSMGVRSVVAPVLQVPDAETAPLMLDLHRELLAGASVPAALAAAVARARAGSDADAATGAAFLCVGA</sequence>